<proteinExistence type="predicted"/>
<gene>
    <name evidence="2" type="ORF">TWF506_004268</name>
</gene>
<name>A0AAN8RI90_9PEZI</name>
<evidence type="ECO:0000313" key="2">
    <source>
        <dbReference type="EMBL" id="KAK6498025.1"/>
    </source>
</evidence>
<feature type="region of interest" description="Disordered" evidence="1">
    <location>
        <begin position="76"/>
        <end position="123"/>
    </location>
</feature>
<evidence type="ECO:0000313" key="3">
    <source>
        <dbReference type="Proteomes" id="UP001307849"/>
    </source>
</evidence>
<protein>
    <submittedName>
        <fullName evidence="2">Uncharacterized protein</fullName>
    </submittedName>
</protein>
<dbReference type="Proteomes" id="UP001307849">
    <property type="component" value="Unassembled WGS sequence"/>
</dbReference>
<evidence type="ECO:0000256" key="1">
    <source>
        <dbReference type="SAM" id="MobiDB-lite"/>
    </source>
</evidence>
<comment type="caution">
    <text evidence="2">The sequence shown here is derived from an EMBL/GenBank/DDBJ whole genome shotgun (WGS) entry which is preliminary data.</text>
</comment>
<dbReference type="EMBL" id="JAVHJM010000014">
    <property type="protein sequence ID" value="KAK6498025.1"/>
    <property type="molecule type" value="Genomic_DNA"/>
</dbReference>
<reference evidence="2 3" key="1">
    <citation type="submission" date="2019-10" db="EMBL/GenBank/DDBJ databases">
        <authorList>
            <person name="Palmer J.M."/>
        </authorList>
    </citation>
    <scope>NUCLEOTIDE SEQUENCE [LARGE SCALE GENOMIC DNA]</scope>
    <source>
        <strain evidence="2 3">TWF506</strain>
    </source>
</reference>
<dbReference type="AlphaFoldDB" id="A0AAN8RI90"/>
<feature type="compositionally biased region" description="Low complexity" evidence="1">
    <location>
        <begin position="84"/>
        <end position="101"/>
    </location>
</feature>
<accession>A0AAN8RI90</accession>
<organism evidence="2 3">
    <name type="scientific">Arthrobotrys conoides</name>
    <dbReference type="NCBI Taxonomy" id="74498"/>
    <lineage>
        <taxon>Eukaryota</taxon>
        <taxon>Fungi</taxon>
        <taxon>Dikarya</taxon>
        <taxon>Ascomycota</taxon>
        <taxon>Pezizomycotina</taxon>
        <taxon>Orbiliomycetes</taxon>
        <taxon>Orbiliales</taxon>
        <taxon>Orbiliaceae</taxon>
        <taxon>Arthrobotrys</taxon>
    </lineage>
</organism>
<sequence>MDKLDEFKSYIAGRYDTTADLFATAGARKVFGPKTTSLCIAICQARSIGLTSSDLAATALPSMRYDADPGAGAYSASDAWTADSESSNSPSSSVQSPSSTSDSEKEDVSDISPLPSPTARSHAASLTHMNTSIPNGYTDSASTTAYNNVLTASLGSGPAAWDDEIARSIMAKLPSHSIELTENDTPRSAFTKGDIDQLFFPLPDNGYGVFDLYPAVTADLPTVISEYRKYWATGTAPGITCDPDSLRVAFGMMGAEPGSVFGRLCGTPYVTKGIVERAHSTLWPRRSRESMNGHPKLLPLAAKLKLFADACSISITEAVINNLEPLTGCFNMWCCPNLGRDCCQAHTDLSVCMVYGDTAYPTDHGPGWQSSVLSQACSVFMLRGLATTQCMDSLLGNAIAGAAVARDPFCSYRQTASETFKTLTSRHASVPAGEAPGLTADEWTGYHIARYIDSGLTSLTAHGTRLAYEHLPGPYTDANCRSTRIGTLFHDLWDVPFDCVGTGSPNSAIAYVQSGALPSYTAVYRCLMGDILSCAELCLETGHYRPLILAIGTMLFSEASARYANLLQDSSNWQPIPHPRVFVVSPENAYWDLAVGTGRAVDMTSTITKVLERFGMTWPEGEDYLNTAPRERCSVAMRAFYATWKSTMSARKDEDMLEPMRHLLGYLVHWHDLPLGMYAQYLDSIFGLVGKEEDVVMDIVV</sequence>
<keyword evidence="3" id="KW-1185">Reference proteome</keyword>